<accession>A0AAW2AVM3</accession>
<dbReference type="Pfam" id="PF07654">
    <property type="entry name" value="C1-set"/>
    <property type="match status" value="2"/>
</dbReference>
<feature type="domain" description="Ig-like" evidence="3">
    <location>
        <begin position="53"/>
        <end position="149"/>
    </location>
</feature>
<dbReference type="SMART" id="SM00407">
    <property type="entry name" value="IGc1"/>
    <property type="match status" value="2"/>
</dbReference>
<evidence type="ECO:0000256" key="2">
    <source>
        <dbReference type="SAM" id="Phobius"/>
    </source>
</evidence>
<keyword evidence="1" id="KW-0393">Immunoglobulin domain</keyword>
<dbReference type="Gene3D" id="2.60.40.10">
    <property type="entry name" value="Immunoglobulins"/>
    <property type="match status" value="2"/>
</dbReference>
<evidence type="ECO:0000313" key="4">
    <source>
        <dbReference type="EMBL" id="KAK9977791.1"/>
    </source>
</evidence>
<keyword evidence="2" id="KW-1133">Transmembrane helix</keyword>
<comment type="caution">
    <text evidence="4">The sequence shown here is derived from an EMBL/GenBank/DDBJ whole genome shotgun (WGS) entry which is preliminary data.</text>
</comment>
<keyword evidence="2" id="KW-0812">Transmembrane</keyword>
<dbReference type="InterPro" id="IPR036179">
    <property type="entry name" value="Ig-like_dom_sf"/>
</dbReference>
<feature type="domain" description="Ig-like" evidence="3">
    <location>
        <begin position="158"/>
        <end position="261"/>
    </location>
</feature>
<gene>
    <name evidence="4" type="ORF">ABG768_019588</name>
</gene>
<reference evidence="4 5" key="1">
    <citation type="submission" date="2024-05" db="EMBL/GenBank/DDBJ databases">
        <title>A high-quality chromosomal-level genome assembly of Topmouth culter (Culter alburnus).</title>
        <authorList>
            <person name="Zhao H."/>
        </authorList>
    </citation>
    <scope>NUCLEOTIDE SEQUENCE [LARGE SCALE GENOMIC DNA]</scope>
    <source>
        <strain evidence="4">CATC2023</strain>
        <tissue evidence="4">Muscle</tissue>
    </source>
</reference>
<dbReference type="AlphaFoldDB" id="A0AAW2AVM3"/>
<sequence>MKLPTCIVHHVKCQVIANHVSDSGQLRTAPVTVYTYFDYWGKGTKVTVSSAQPSAPKSIFGLSQCSSDSEFLTIGCVTRGFFPADPLTFKWKDPAMKELTDFVQYPAFGSDGDYTKISHLRVKKSDWNPQKPYTCEAKNSKGTIETMINKASTGKGLPKIPADQKKFNITIYRPDIINKDIVSLVCEVTSPKPGDVSIVWKVGNEPYIEGKTNASILREDFTSLLSILTIPKEKYENPQTTITCAVKHPNMENTSAPFQVTTSQRNLPEPEKGFALNCNNDVLEEDEFRSLWSTAISFIFLFLFSLTYSAVLSLFKMKQ</sequence>
<evidence type="ECO:0000259" key="3">
    <source>
        <dbReference type="PROSITE" id="PS50835"/>
    </source>
</evidence>
<dbReference type="InterPro" id="IPR050380">
    <property type="entry name" value="Immune_Resp_Modulators"/>
</dbReference>
<dbReference type="InterPro" id="IPR007110">
    <property type="entry name" value="Ig-like_dom"/>
</dbReference>
<keyword evidence="5" id="KW-1185">Reference proteome</keyword>
<dbReference type="InterPro" id="IPR003597">
    <property type="entry name" value="Ig_C1-set"/>
</dbReference>
<protein>
    <recommendedName>
        <fullName evidence="3">Ig-like domain-containing protein</fullName>
    </recommendedName>
</protein>
<dbReference type="FunFam" id="2.60.40.10:FF:002350">
    <property type="entry name" value="Immunoglobulin heavy variable 1-4"/>
    <property type="match status" value="1"/>
</dbReference>
<dbReference type="InterPro" id="IPR013783">
    <property type="entry name" value="Ig-like_fold"/>
</dbReference>
<dbReference type="Proteomes" id="UP001479290">
    <property type="component" value="Unassembled WGS sequence"/>
</dbReference>
<keyword evidence="2" id="KW-0472">Membrane</keyword>
<feature type="transmembrane region" description="Helical" evidence="2">
    <location>
        <begin position="291"/>
        <end position="315"/>
    </location>
</feature>
<evidence type="ECO:0000313" key="5">
    <source>
        <dbReference type="Proteomes" id="UP001479290"/>
    </source>
</evidence>
<dbReference type="EMBL" id="JAWDJR010000003">
    <property type="protein sequence ID" value="KAK9977791.1"/>
    <property type="molecule type" value="Genomic_DNA"/>
</dbReference>
<dbReference type="PANTHER" id="PTHR23411">
    <property type="entry name" value="TAPASIN"/>
    <property type="match status" value="1"/>
</dbReference>
<evidence type="ECO:0000256" key="1">
    <source>
        <dbReference type="ARBA" id="ARBA00023319"/>
    </source>
</evidence>
<proteinExistence type="predicted"/>
<name>A0AAW2AVM3_CULAL</name>
<organism evidence="4 5">
    <name type="scientific">Culter alburnus</name>
    <name type="common">Topmouth culter</name>
    <dbReference type="NCBI Taxonomy" id="194366"/>
    <lineage>
        <taxon>Eukaryota</taxon>
        <taxon>Metazoa</taxon>
        <taxon>Chordata</taxon>
        <taxon>Craniata</taxon>
        <taxon>Vertebrata</taxon>
        <taxon>Euteleostomi</taxon>
        <taxon>Actinopterygii</taxon>
        <taxon>Neopterygii</taxon>
        <taxon>Teleostei</taxon>
        <taxon>Ostariophysi</taxon>
        <taxon>Cypriniformes</taxon>
        <taxon>Xenocyprididae</taxon>
        <taxon>Xenocypridinae</taxon>
        <taxon>Culter</taxon>
    </lineage>
</organism>
<dbReference type="PROSITE" id="PS50835">
    <property type="entry name" value="IG_LIKE"/>
    <property type="match status" value="2"/>
</dbReference>
<dbReference type="SUPFAM" id="SSF48726">
    <property type="entry name" value="Immunoglobulin"/>
    <property type="match status" value="2"/>
</dbReference>